<feature type="region of interest" description="Disordered" evidence="13">
    <location>
        <begin position="1"/>
        <end position="112"/>
    </location>
</feature>
<gene>
    <name evidence="15" type="ORF">KP79_PYT04969</name>
</gene>
<evidence type="ECO:0000259" key="14">
    <source>
        <dbReference type="PROSITE" id="PS50089"/>
    </source>
</evidence>
<dbReference type="Gene3D" id="1.25.40.10">
    <property type="entry name" value="Tetratricopeptide repeat domain"/>
    <property type="match status" value="1"/>
</dbReference>
<evidence type="ECO:0000256" key="11">
    <source>
        <dbReference type="PROSITE-ProRule" id="PRU00023"/>
    </source>
</evidence>
<feature type="repeat" description="ANK" evidence="11">
    <location>
        <begin position="1762"/>
        <end position="1794"/>
    </location>
</feature>
<dbReference type="PROSITE" id="PS50297">
    <property type="entry name" value="ANK_REP_REGION"/>
    <property type="match status" value="3"/>
</dbReference>
<dbReference type="Pfam" id="PF00023">
    <property type="entry name" value="Ank"/>
    <property type="match status" value="2"/>
</dbReference>
<keyword evidence="7" id="KW-0770">Synapse</keyword>
<feature type="domain" description="RING-type" evidence="14">
    <location>
        <begin position="626"/>
        <end position="664"/>
    </location>
</feature>
<dbReference type="SMART" id="SM00184">
    <property type="entry name" value="RING"/>
    <property type="match status" value="1"/>
</dbReference>
<feature type="compositionally biased region" description="Low complexity" evidence="13">
    <location>
        <begin position="825"/>
        <end position="837"/>
    </location>
</feature>
<dbReference type="GO" id="GO:0098794">
    <property type="term" value="C:postsynapse"/>
    <property type="evidence" value="ECO:0007669"/>
    <property type="project" value="UniProtKB-SubCell"/>
</dbReference>
<evidence type="ECO:0000256" key="2">
    <source>
        <dbReference type="ARBA" id="ARBA00022723"/>
    </source>
</evidence>
<dbReference type="InterPro" id="IPR011990">
    <property type="entry name" value="TPR-like_helical_dom_sf"/>
</dbReference>
<dbReference type="Gene3D" id="3.30.40.10">
    <property type="entry name" value="Zinc/RING finger domain, C3HC4 (zinc finger)"/>
    <property type="match status" value="1"/>
</dbReference>
<feature type="region of interest" description="Disordered" evidence="13">
    <location>
        <begin position="353"/>
        <end position="459"/>
    </location>
</feature>
<protein>
    <submittedName>
        <fullName evidence="15">Protein TANC2</fullName>
    </submittedName>
</protein>
<dbReference type="InterPro" id="IPR058018">
    <property type="entry name" value="AAA_lid_TANC1/2"/>
</dbReference>
<dbReference type="Pfam" id="PF25521">
    <property type="entry name" value="WHD_TANC1"/>
    <property type="match status" value="1"/>
</dbReference>
<dbReference type="InterPro" id="IPR019734">
    <property type="entry name" value="TPR_rpt"/>
</dbReference>
<dbReference type="SMART" id="SM00028">
    <property type="entry name" value="TPR"/>
    <property type="match status" value="3"/>
</dbReference>
<dbReference type="Pfam" id="PF12796">
    <property type="entry name" value="Ank_2"/>
    <property type="match status" value="2"/>
</dbReference>
<dbReference type="InterPro" id="IPR058056">
    <property type="entry name" value="WH_TANC1/2"/>
</dbReference>
<dbReference type="EMBL" id="NEDP02005180">
    <property type="protein sequence ID" value="OWF43035.1"/>
    <property type="molecule type" value="Genomic_DNA"/>
</dbReference>
<organism evidence="15 16">
    <name type="scientific">Mizuhopecten yessoensis</name>
    <name type="common">Japanese scallop</name>
    <name type="synonym">Patinopecten yessoensis</name>
    <dbReference type="NCBI Taxonomy" id="6573"/>
    <lineage>
        <taxon>Eukaryota</taxon>
        <taxon>Metazoa</taxon>
        <taxon>Spiralia</taxon>
        <taxon>Lophotrochozoa</taxon>
        <taxon>Mollusca</taxon>
        <taxon>Bivalvia</taxon>
        <taxon>Autobranchia</taxon>
        <taxon>Pteriomorphia</taxon>
        <taxon>Pectinida</taxon>
        <taxon>Pectinoidea</taxon>
        <taxon>Pectinidae</taxon>
        <taxon>Mizuhopecten</taxon>
    </lineage>
</organism>
<keyword evidence="8 11" id="KW-0040">ANK repeat</keyword>
<dbReference type="InterPro" id="IPR017907">
    <property type="entry name" value="Znf_RING_CS"/>
</dbReference>
<feature type="compositionally biased region" description="Low complexity" evidence="13">
    <location>
        <begin position="523"/>
        <end position="535"/>
    </location>
</feature>
<feature type="region of interest" description="Disordered" evidence="13">
    <location>
        <begin position="507"/>
        <end position="541"/>
    </location>
</feature>
<dbReference type="InterPro" id="IPR050889">
    <property type="entry name" value="Dendritic_Spine_Reg/Scaffold"/>
</dbReference>
<feature type="compositionally biased region" description="Low complexity" evidence="13">
    <location>
        <begin position="860"/>
        <end position="875"/>
    </location>
</feature>
<accession>A0A210Q2U7</accession>
<dbReference type="InterPro" id="IPR002110">
    <property type="entry name" value="Ankyrin_rpt"/>
</dbReference>
<dbReference type="SMART" id="SM00248">
    <property type="entry name" value="ANK"/>
    <property type="match status" value="9"/>
</dbReference>
<evidence type="ECO:0000256" key="9">
    <source>
        <dbReference type="ARBA" id="ARBA00034110"/>
    </source>
</evidence>
<keyword evidence="4 12" id="KW-0863">Zinc-finger</keyword>
<feature type="region of interest" description="Disordered" evidence="13">
    <location>
        <begin position="669"/>
        <end position="773"/>
    </location>
</feature>
<keyword evidence="3" id="KW-0677">Repeat</keyword>
<sequence length="2004" mass="223283">MGNKSSSRKDGEQYGETRARSRSFNGLTSRFRRNKSPQRERSSSFSEPRPKRGSFRSNGYIKSGQNSQMKGTPDADHIVSIQSGKMKTSESESKILSSSAPSRAHHFPSSHSAGSITYIESKDRDTLGRDTIRRSLTRKDSTESPRLSARNMRNVSHALYGEKLEDISKRRGLAVMNRDLSLSQASLSKMSIMSQSMHSLTSNNDLDFDLNSDKGKNNVEYSQICVRQRVAPLHMDLSNEYFRPRTSSAPAIDLVKPKITPPRSVAMGTSVQMRRTSHQINSDKRKGQEMKRRSLEVDDRKRRSLEFDISSRRYEILDNRKRSPEEVVQARRMLVFRALKDENELIYSTPAELRSVSPSQSEHSLASYTRAVSPVNRSTSPSNRSVSPGYRSLSPRNRASSPECGQFTPRSKSPAVEYAQIQRRNSSPHSHSPVKDTGQGSTEKCINKTPPSKVPNAKRVLPNIDEYKILGNRAASRERWGSYESLTMRSRKDDDLTDDENVGMRERSLSVSLSPRGFAQNASSQESSSVSPRNSDCLLSNSRSNSWSVIRECQAHTPTKGTMSVNQQAPIHRLWSYSVSSLADISLDLAPQAQSRYLDDTRNHKEECDLDVIRELNMDGHSMDICPVCHMPFDKGRKRRLVEACGHEFCFACLVTYERCPMCDNKSRLQQQPVVPPKPRYFRPLTSPTSPARPSPPPPPPRNYMAEPSYQCRTSSPVIGSQSLRQNTTATTTKDSLDELSRLDNEGPSLEPGNSLSPVGQTSPPPPAPDVAQNDLITRLGLLLGDRSDTMSPNSQMVNQSEETFTSVSSLGSGEATPEHGISDTSPMSTLTASSSSERGLSGIHMGCGSLFPSRDHSSESMTSLMSTSTSPHSTAQRPHSITTSTPGQIEDLGLFNKGRSSFRRSARATIGHSDSRVRITPIKPPQVHLTPLEMEVPHTDSKTDFVGREWLFNELEMILHSEVGKDTRGVVITGGIGAGKTTLIEQLVHFSCFHDGSSSGLVEGMGHRMSRDKAFHNGVNYSPTSTLNHMTPQYRPSSDLSLNYNSLRNLASEVVGFHFCQADNNTTCLVPEFIHSLAARMSHAPQLSAYREMLLQDPQLQHVLSLKECVQNPSTAFIKGIIEPLISLKDAGRLASGCCLILIDSLNEAEFHKPDYGDTIASFLVRYAEEFPLWLKLVITVQSVLQDITRSLPYYHVSIDRGQYEEAIARDIQDYINHRIETCASIKNNIALNGKLELSTQVKFCNHLQMLSKGSYLYTKLTLDLIEKGSVVLKSTNYKILPMNISEVYLLHFNLKFPSVRSFEKVSPILGVCLATLYPLTATEIFETVNSGYTDHFLSWQDFQNRLDVLSGFMYQRKDSSYVFVHPAFREWLIRRDDADNPKFLCDLRQGHALMAFKLSRLSAPLNEDRTIELGHHILKAHIYKNISKQRGYSSRDMQAYWMSLSSDSLNTALVSYRNLYSPNVKVSRLILLSGANPNSRTQYQSAAPVLCVAAQEGFSDMVALLLEFHANVDAVSETGMSALCYAAASGQRDIMRMLCLHNARLSHVDNNGQCPAVHAAMHGHLEALEYLLQCDWSSYDGQLTKVEAMQQALVAASALGHINICDYLLHSSVHSYEGFGLNSVDTLLGETPLTAACGHGQQALVQYLLEKGATPHLPNNKSFSPLLCSVDAGHWDLVETLMAAGAVLEHTDKYGRTPLMIAAYKGHIGVLEMLLSKGCSFHQVDKEGLTSLCWGCLKGHLHIISTLLDRGSNLHHTDRCGRTPLQLASFHGDAQVVQALIDRGAPIEHADLNGMRALDRAIDRRNTSVVVCFLKKGAKLGQTTWAVASGKPDMMLLLLNKLMEDGNVLYKKNRIRDAAQRYHYAIKKFPREDIGEDIRTFKDLKLNLLLNLSRCKRKLNECDSAIDLASKALELKPKCFEAYYARARAKRDNRQCNLALEDLKEATRLAPNNRDLQRLLMRVRDECREQARFEGTGGSGSQQSLSDMGVLGSGRRHEETAL</sequence>
<comment type="similarity">
    <text evidence="10">Belongs to the TANC family.</text>
</comment>
<feature type="region of interest" description="Disordered" evidence="13">
    <location>
        <begin position="786"/>
        <end position="891"/>
    </location>
</feature>
<feature type="repeat" description="ANK" evidence="11">
    <location>
        <begin position="1696"/>
        <end position="1728"/>
    </location>
</feature>
<evidence type="ECO:0000313" key="16">
    <source>
        <dbReference type="Proteomes" id="UP000242188"/>
    </source>
</evidence>
<dbReference type="InterPro" id="IPR013083">
    <property type="entry name" value="Znf_RING/FYVE/PHD"/>
</dbReference>
<feature type="compositionally biased region" description="Polar residues" evidence="13">
    <location>
        <begin position="375"/>
        <end position="386"/>
    </location>
</feature>
<comment type="subcellular location">
    <subcellularLocation>
        <location evidence="9">Postsynapse</location>
    </subcellularLocation>
</comment>
<keyword evidence="16" id="KW-1185">Reference proteome</keyword>
<dbReference type="SUPFAM" id="SSF48403">
    <property type="entry name" value="Ankyrin repeat"/>
    <property type="match status" value="1"/>
</dbReference>
<dbReference type="SUPFAM" id="SSF57850">
    <property type="entry name" value="RING/U-box"/>
    <property type="match status" value="1"/>
</dbReference>
<feature type="compositionally biased region" description="Basic and acidic residues" evidence="13">
    <location>
        <begin position="735"/>
        <end position="745"/>
    </location>
</feature>
<dbReference type="GO" id="GO:0008270">
    <property type="term" value="F:zinc ion binding"/>
    <property type="evidence" value="ECO:0007669"/>
    <property type="project" value="UniProtKB-KW"/>
</dbReference>
<dbReference type="InterPro" id="IPR036770">
    <property type="entry name" value="Ankyrin_rpt-contain_sf"/>
</dbReference>
<dbReference type="InterPro" id="IPR001841">
    <property type="entry name" value="Znf_RING"/>
</dbReference>
<feature type="compositionally biased region" description="Basic and acidic residues" evidence="13">
    <location>
        <begin position="281"/>
        <end position="298"/>
    </location>
</feature>
<evidence type="ECO:0000256" key="10">
    <source>
        <dbReference type="ARBA" id="ARBA00038259"/>
    </source>
</evidence>
<evidence type="ECO:0000256" key="6">
    <source>
        <dbReference type="ARBA" id="ARBA00022833"/>
    </source>
</evidence>
<dbReference type="STRING" id="6573.A0A210Q2U7"/>
<evidence type="ECO:0000256" key="4">
    <source>
        <dbReference type="ARBA" id="ARBA00022771"/>
    </source>
</evidence>
<evidence type="ECO:0000256" key="7">
    <source>
        <dbReference type="ARBA" id="ARBA00023018"/>
    </source>
</evidence>
<dbReference type="SUPFAM" id="SSF52540">
    <property type="entry name" value="P-loop containing nucleoside triphosphate hydrolases"/>
    <property type="match status" value="1"/>
</dbReference>
<dbReference type="SUPFAM" id="SSF48452">
    <property type="entry name" value="TPR-like"/>
    <property type="match status" value="1"/>
</dbReference>
<keyword evidence="6" id="KW-0862">Zinc</keyword>
<evidence type="ECO:0000256" key="12">
    <source>
        <dbReference type="PROSITE-ProRule" id="PRU00175"/>
    </source>
</evidence>
<dbReference type="OrthoDB" id="5958958at2759"/>
<evidence type="ECO:0000256" key="13">
    <source>
        <dbReference type="SAM" id="MobiDB-lite"/>
    </source>
</evidence>
<name>A0A210Q2U7_MIZYE</name>
<feature type="compositionally biased region" description="Basic and acidic residues" evidence="13">
    <location>
        <begin position="7"/>
        <end position="19"/>
    </location>
</feature>
<evidence type="ECO:0000256" key="8">
    <source>
        <dbReference type="ARBA" id="ARBA00023043"/>
    </source>
</evidence>
<dbReference type="PROSITE" id="PS50089">
    <property type="entry name" value="ZF_RING_2"/>
    <property type="match status" value="1"/>
</dbReference>
<dbReference type="PANTHER" id="PTHR24166:SF55">
    <property type="entry name" value="ROLLING PEBBLES, ISOFORM B"/>
    <property type="match status" value="1"/>
</dbReference>
<keyword evidence="5" id="KW-0802">TPR repeat</keyword>
<feature type="repeat" description="ANK" evidence="11">
    <location>
        <begin position="1630"/>
        <end position="1662"/>
    </location>
</feature>
<proteinExistence type="inferred from homology"/>
<feature type="compositionally biased region" description="Polar residues" evidence="13">
    <location>
        <begin position="711"/>
        <end position="734"/>
    </location>
</feature>
<feature type="repeat" description="ANK" evidence="11">
    <location>
        <begin position="1729"/>
        <end position="1761"/>
    </location>
</feature>
<feature type="region of interest" description="Disordered" evidence="13">
    <location>
        <begin position="1974"/>
        <end position="2004"/>
    </location>
</feature>
<dbReference type="PROSITE" id="PS50088">
    <property type="entry name" value="ANK_REPEAT"/>
    <property type="match status" value="4"/>
</dbReference>
<feature type="compositionally biased region" description="Polar residues" evidence="13">
    <location>
        <begin position="752"/>
        <end position="762"/>
    </location>
</feature>
<dbReference type="PANTHER" id="PTHR24166">
    <property type="entry name" value="ROLLING PEBBLES, ISOFORM B"/>
    <property type="match status" value="1"/>
</dbReference>
<evidence type="ECO:0000256" key="1">
    <source>
        <dbReference type="ARBA" id="ARBA00022553"/>
    </source>
</evidence>
<feature type="region of interest" description="Disordered" evidence="13">
    <location>
        <begin position="275"/>
        <end position="298"/>
    </location>
</feature>
<feature type="compositionally biased region" description="Pro residues" evidence="13">
    <location>
        <begin position="691"/>
        <end position="702"/>
    </location>
</feature>
<dbReference type="Proteomes" id="UP000242188">
    <property type="component" value="Unassembled WGS sequence"/>
</dbReference>
<dbReference type="GO" id="GO:0005737">
    <property type="term" value="C:cytoplasm"/>
    <property type="evidence" value="ECO:0007669"/>
    <property type="project" value="UniProtKB-ARBA"/>
</dbReference>
<keyword evidence="2" id="KW-0479">Metal-binding</keyword>
<evidence type="ECO:0000256" key="5">
    <source>
        <dbReference type="ARBA" id="ARBA00022803"/>
    </source>
</evidence>
<comment type="caution">
    <text evidence="15">The sequence shown here is derived from an EMBL/GenBank/DDBJ whole genome shotgun (WGS) entry which is preliminary data.</text>
</comment>
<dbReference type="Gene3D" id="1.25.40.20">
    <property type="entry name" value="Ankyrin repeat-containing domain"/>
    <property type="match status" value="2"/>
</dbReference>
<evidence type="ECO:0000313" key="15">
    <source>
        <dbReference type="EMBL" id="OWF43035.1"/>
    </source>
</evidence>
<reference evidence="15 16" key="1">
    <citation type="journal article" date="2017" name="Nat. Ecol. Evol.">
        <title>Scallop genome provides insights into evolution of bilaterian karyotype and development.</title>
        <authorList>
            <person name="Wang S."/>
            <person name="Zhang J."/>
            <person name="Jiao W."/>
            <person name="Li J."/>
            <person name="Xun X."/>
            <person name="Sun Y."/>
            <person name="Guo X."/>
            <person name="Huan P."/>
            <person name="Dong B."/>
            <person name="Zhang L."/>
            <person name="Hu X."/>
            <person name="Sun X."/>
            <person name="Wang J."/>
            <person name="Zhao C."/>
            <person name="Wang Y."/>
            <person name="Wang D."/>
            <person name="Huang X."/>
            <person name="Wang R."/>
            <person name="Lv J."/>
            <person name="Li Y."/>
            <person name="Zhang Z."/>
            <person name="Liu B."/>
            <person name="Lu W."/>
            <person name="Hui Y."/>
            <person name="Liang J."/>
            <person name="Zhou Z."/>
            <person name="Hou R."/>
            <person name="Li X."/>
            <person name="Liu Y."/>
            <person name="Li H."/>
            <person name="Ning X."/>
            <person name="Lin Y."/>
            <person name="Zhao L."/>
            <person name="Xing Q."/>
            <person name="Dou J."/>
            <person name="Li Y."/>
            <person name="Mao J."/>
            <person name="Guo H."/>
            <person name="Dou H."/>
            <person name="Li T."/>
            <person name="Mu C."/>
            <person name="Jiang W."/>
            <person name="Fu Q."/>
            <person name="Fu X."/>
            <person name="Miao Y."/>
            <person name="Liu J."/>
            <person name="Yu Q."/>
            <person name="Li R."/>
            <person name="Liao H."/>
            <person name="Li X."/>
            <person name="Kong Y."/>
            <person name="Jiang Z."/>
            <person name="Chourrout D."/>
            <person name="Li R."/>
            <person name="Bao Z."/>
        </authorList>
    </citation>
    <scope>NUCLEOTIDE SEQUENCE [LARGE SCALE GENOMIC DNA]</scope>
    <source>
        <strain evidence="15 16">PY_sf001</strain>
    </source>
</reference>
<dbReference type="PROSITE" id="PS00518">
    <property type="entry name" value="ZF_RING_1"/>
    <property type="match status" value="1"/>
</dbReference>
<evidence type="ECO:0000256" key="3">
    <source>
        <dbReference type="ARBA" id="ARBA00022737"/>
    </source>
</evidence>
<feature type="compositionally biased region" description="Polar residues" evidence="13">
    <location>
        <begin position="790"/>
        <end position="812"/>
    </location>
</feature>
<dbReference type="Pfam" id="PF25520">
    <property type="entry name" value="AAA_lid_TANC1"/>
    <property type="match status" value="1"/>
</dbReference>
<feature type="compositionally biased region" description="Polar residues" evidence="13">
    <location>
        <begin position="876"/>
        <end position="888"/>
    </location>
</feature>
<keyword evidence="1" id="KW-0597">Phosphoprotein</keyword>
<feature type="compositionally biased region" description="Polar residues" evidence="13">
    <location>
        <begin position="356"/>
        <end position="367"/>
    </location>
</feature>
<dbReference type="InterPro" id="IPR027417">
    <property type="entry name" value="P-loop_NTPase"/>
</dbReference>